<evidence type="ECO:0000313" key="1">
    <source>
        <dbReference type="EMBL" id="MFC0567437.1"/>
    </source>
</evidence>
<dbReference type="InterPro" id="IPR014729">
    <property type="entry name" value="Rossmann-like_a/b/a_fold"/>
</dbReference>
<dbReference type="EMBL" id="JBHLUE010000025">
    <property type="protein sequence ID" value="MFC0567437.1"/>
    <property type="molecule type" value="Genomic_DNA"/>
</dbReference>
<dbReference type="RefSeq" id="WP_377342741.1">
    <property type="nucleotide sequence ID" value="NZ_JBHLUE010000025.1"/>
</dbReference>
<dbReference type="PANTHER" id="PTHR38657:SF1">
    <property type="entry name" value="SLR1343 PROTEIN"/>
    <property type="match status" value="1"/>
</dbReference>
<organism evidence="1 2">
    <name type="scientific">Plantactinospora siamensis</name>
    <dbReference type="NCBI Taxonomy" id="555372"/>
    <lineage>
        <taxon>Bacteria</taxon>
        <taxon>Bacillati</taxon>
        <taxon>Actinomycetota</taxon>
        <taxon>Actinomycetes</taxon>
        <taxon>Micromonosporales</taxon>
        <taxon>Micromonosporaceae</taxon>
        <taxon>Plantactinospora</taxon>
    </lineage>
</organism>
<dbReference type="InterPro" id="IPR036134">
    <property type="entry name" value="Crypto/Photolyase_FAD-like_sf"/>
</dbReference>
<gene>
    <name evidence="1" type="ORF">ACFFHU_25275</name>
</gene>
<comment type="caution">
    <text evidence="1">The sequence shown here is derived from an EMBL/GenBank/DDBJ whole genome shotgun (WGS) entry which is preliminary data.</text>
</comment>
<proteinExistence type="predicted"/>
<dbReference type="InterPro" id="IPR052551">
    <property type="entry name" value="UV-DNA_repair_photolyase"/>
</dbReference>
<protein>
    <submittedName>
        <fullName evidence="1">Cryptochrome/photolyase family protein</fullName>
    </submittedName>
</protein>
<dbReference type="Gene3D" id="1.10.579.10">
    <property type="entry name" value="DNA Cyclobutane Dipyrimidine Photolyase, subunit A, domain 3"/>
    <property type="match status" value="1"/>
</dbReference>
<dbReference type="Proteomes" id="UP001589894">
    <property type="component" value="Unassembled WGS sequence"/>
</dbReference>
<accession>A0ABV6P330</accession>
<dbReference type="SUPFAM" id="SSF48173">
    <property type="entry name" value="Cryptochrome/photolyase FAD-binding domain"/>
    <property type="match status" value="1"/>
</dbReference>
<dbReference type="InterPro" id="IPR007357">
    <property type="entry name" value="PhrB-like"/>
</dbReference>
<name>A0ABV6P330_9ACTN</name>
<dbReference type="PANTHER" id="PTHR38657">
    <property type="entry name" value="SLR1343 PROTEIN"/>
    <property type="match status" value="1"/>
</dbReference>
<keyword evidence="2" id="KW-1185">Reference proteome</keyword>
<dbReference type="Gene3D" id="3.40.50.620">
    <property type="entry name" value="HUPs"/>
    <property type="match status" value="1"/>
</dbReference>
<sequence>MSRRWLFADQLGPHFLDDRHQPVLLIESHSVFRRRVFHRQKAHLVLSALRHRAADLGDQARYVRAETYREGLRKAGEPVDVCHPTSRRARSFVQGLDDVTVLPPRGFITGLDDFAGWADARRGTLRLDDFYRFARQHHGVLVAGDEPEGGRWSFDADNREPPPKEADRLDVPAPPAITEDEIDAEVRHDLDRMAAEGVRFVGRDGPRLFPATVTEANARLRHFVKHRLATFGPYEDAMLTDDPFMAHSMLSSSFNLGLLDPLAAVRAAEKAYRSRQAPLASVEGFIRQVLGWRDFVWNLYWYFDAGYRGSNRLVARRTVPDWWQDLDADAVRARCLSDILAGVRDRGWTHHIPRLMVLGNYALQRGWRPAELVDWFHRSFVDGYEWVMTVNVVGMSQYADLGRMSTKPYASGGAYINRMSDYCGGCPYDPKRRVGEKACPFTAGYWMFLDRVRGTLPSNARMARSLKQLDRLRDLAEVKAQEKRRGDRAP</sequence>
<dbReference type="Gene3D" id="1.25.40.80">
    <property type="match status" value="1"/>
</dbReference>
<dbReference type="Gene3D" id="1.10.10.1710">
    <property type="entry name" value="Deoxyribodipyrimidine photolyase-related"/>
    <property type="match status" value="1"/>
</dbReference>
<dbReference type="Pfam" id="PF04244">
    <property type="entry name" value="DPRP"/>
    <property type="match status" value="1"/>
</dbReference>
<evidence type="ECO:0000313" key="2">
    <source>
        <dbReference type="Proteomes" id="UP001589894"/>
    </source>
</evidence>
<reference evidence="1 2" key="1">
    <citation type="submission" date="2024-09" db="EMBL/GenBank/DDBJ databases">
        <authorList>
            <person name="Sun Q."/>
            <person name="Mori K."/>
        </authorList>
    </citation>
    <scope>NUCLEOTIDE SEQUENCE [LARGE SCALE GENOMIC DNA]</scope>
    <source>
        <strain evidence="1 2">TBRC 2205</strain>
    </source>
</reference>